<dbReference type="Gene3D" id="1.10.10.10">
    <property type="entry name" value="Winged helix-like DNA-binding domain superfamily/Winged helix DNA-binding domain"/>
    <property type="match status" value="1"/>
</dbReference>
<sequence length="73" mass="8517">MNTNDIFERVAKQYGTTSVEVYSEIQKAIDAGFSNPDPKVQDEWKKMNFKREKPTPEEVIAYLVNRLQTKRGH</sequence>
<name>A0A2N5PWR3_MEDGN</name>
<accession>A0A2N5PWR3</accession>
<comment type="caution">
    <text evidence="2">The sequence shown here is derived from an EMBL/GenBank/DDBJ whole genome shotgun (WGS) entry which is preliminary data.</text>
</comment>
<dbReference type="GO" id="GO:0003743">
    <property type="term" value="F:translation initiation factor activity"/>
    <property type="evidence" value="ECO:0007669"/>
    <property type="project" value="UniProtKB-KW"/>
</dbReference>
<feature type="domain" description="Sporulation initiation factor Spo0A C-terminal" evidence="1">
    <location>
        <begin position="3"/>
        <end position="67"/>
    </location>
</feature>
<evidence type="ECO:0000259" key="1">
    <source>
        <dbReference type="Pfam" id="PF08769"/>
    </source>
</evidence>
<reference evidence="2 3" key="1">
    <citation type="journal article" date="2017" name="Genome Med.">
        <title>A novel Ruminococcus gnavus clade enriched in inflammatory bowel disease patients.</title>
        <authorList>
            <person name="Hall A.B."/>
            <person name="Yassour M."/>
            <person name="Sauk J."/>
            <person name="Garner A."/>
            <person name="Jiang X."/>
            <person name="Arthur T."/>
            <person name="Lagoudas G.K."/>
            <person name="Vatanen T."/>
            <person name="Fornelos N."/>
            <person name="Wilson R."/>
            <person name="Bertha M."/>
            <person name="Cohen M."/>
            <person name="Garber J."/>
            <person name="Khalili H."/>
            <person name="Gevers D."/>
            <person name="Ananthakrishnan A.N."/>
            <person name="Kugathasan S."/>
            <person name="Lander E.S."/>
            <person name="Blainey P."/>
            <person name="Vlamakis H."/>
            <person name="Xavier R.J."/>
            <person name="Huttenhower C."/>
        </authorList>
    </citation>
    <scope>NUCLEOTIDE SEQUENCE [LARGE SCALE GENOMIC DNA]</scope>
    <source>
        <strain evidence="2 3">RJX1128</strain>
    </source>
</reference>
<protein>
    <submittedName>
        <fullName evidence="2">Sporulation initiation factor Spo0A</fullName>
    </submittedName>
</protein>
<dbReference type="GO" id="GO:0003700">
    <property type="term" value="F:DNA-binding transcription factor activity"/>
    <property type="evidence" value="ECO:0007669"/>
    <property type="project" value="InterPro"/>
</dbReference>
<dbReference type="GO" id="GO:0005737">
    <property type="term" value="C:cytoplasm"/>
    <property type="evidence" value="ECO:0007669"/>
    <property type="project" value="InterPro"/>
</dbReference>
<keyword evidence="2" id="KW-0648">Protein biosynthesis</keyword>
<dbReference type="InterPro" id="IPR014879">
    <property type="entry name" value="Spo0A_C"/>
</dbReference>
<dbReference type="InterPro" id="IPR036388">
    <property type="entry name" value="WH-like_DNA-bd_sf"/>
</dbReference>
<organism evidence="2 3">
    <name type="scientific">Mediterraneibacter gnavus</name>
    <name type="common">Ruminococcus gnavus</name>
    <dbReference type="NCBI Taxonomy" id="33038"/>
    <lineage>
        <taxon>Bacteria</taxon>
        <taxon>Bacillati</taxon>
        <taxon>Bacillota</taxon>
        <taxon>Clostridia</taxon>
        <taxon>Lachnospirales</taxon>
        <taxon>Lachnospiraceae</taxon>
        <taxon>Mediterraneibacter</taxon>
    </lineage>
</organism>
<dbReference type="GO" id="GO:0042173">
    <property type="term" value="P:regulation of sporulation resulting in formation of a cellular spore"/>
    <property type="evidence" value="ECO:0007669"/>
    <property type="project" value="InterPro"/>
</dbReference>
<dbReference type="EMBL" id="NIHW01000047">
    <property type="protein sequence ID" value="PLT82085.1"/>
    <property type="molecule type" value="Genomic_DNA"/>
</dbReference>
<dbReference type="GO" id="GO:0005509">
    <property type="term" value="F:calcium ion binding"/>
    <property type="evidence" value="ECO:0007669"/>
    <property type="project" value="InterPro"/>
</dbReference>
<keyword evidence="2" id="KW-0396">Initiation factor</keyword>
<evidence type="ECO:0000313" key="3">
    <source>
        <dbReference type="Proteomes" id="UP000234840"/>
    </source>
</evidence>
<gene>
    <name evidence="2" type="ORF">CDL20_14000</name>
</gene>
<dbReference type="GO" id="GO:0003677">
    <property type="term" value="F:DNA binding"/>
    <property type="evidence" value="ECO:0007669"/>
    <property type="project" value="InterPro"/>
</dbReference>
<dbReference type="SUPFAM" id="SSF46894">
    <property type="entry name" value="C-terminal effector domain of the bipartite response regulators"/>
    <property type="match status" value="1"/>
</dbReference>
<dbReference type="InterPro" id="IPR016032">
    <property type="entry name" value="Sig_transdc_resp-reg_C-effctor"/>
</dbReference>
<dbReference type="Pfam" id="PF08769">
    <property type="entry name" value="Spo0A_C"/>
    <property type="match status" value="1"/>
</dbReference>
<dbReference type="Proteomes" id="UP000234840">
    <property type="component" value="Unassembled WGS sequence"/>
</dbReference>
<proteinExistence type="predicted"/>
<evidence type="ECO:0000313" key="2">
    <source>
        <dbReference type="EMBL" id="PLT82085.1"/>
    </source>
</evidence>
<dbReference type="AlphaFoldDB" id="A0A2N5PWR3"/>